<dbReference type="Proteomes" id="UP001302321">
    <property type="component" value="Unassembled WGS sequence"/>
</dbReference>
<reference evidence="2" key="1">
    <citation type="journal article" date="2023" name="Mol. Phylogenet. Evol.">
        <title>Genome-scale phylogeny and comparative genomics of the fungal order Sordariales.</title>
        <authorList>
            <person name="Hensen N."/>
            <person name="Bonometti L."/>
            <person name="Westerberg I."/>
            <person name="Brannstrom I.O."/>
            <person name="Guillou S."/>
            <person name="Cros-Aarteil S."/>
            <person name="Calhoun S."/>
            <person name="Haridas S."/>
            <person name="Kuo A."/>
            <person name="Mondo S."/>
            <person name="Pangilinan J."/>
            <person name="Riley R."/>
            <person name="LaButti K."/>
            <person name="Andreopoulos B."/>
            <person name="Lipzen A."/>
            <person name="Chen C."/>
            <person name="Yan M."/>
            <person name="Daum C."/>
            <person name="Ng V."/>
            <person name="Clum A."/>
            <person name="Steindorff A."/>
            <person name="Ohm R.A."/>
            <person name="Martin F."/>
            <person name="Silar P."/>
            <person name="Natvig D.O."/>
            <person name="Lalanne C."/>
            <person name="Gautier V."/>
            <person name="Ament-Velasquez S.L."/>
            <person name="Kruys A."/>
            <person name="Hutchinson M.I."/>
            <person name="Powell A.J."/>
            <person name="Barry K."/>
            <person name="Miller A.N."/>
            <person name="Grigoriev I.V."/>
            <person name="Debuchy R."/>
            <person name="Gladieux P."/>
            <person name="Hiltunen Thoren M."/>
            <person name="Johannesson H."/>
        </authorList>
    </citation>
    <scope>NUCLEOTIDE SEQUENCE</scope>
    <source>
        <strain evidence="2">CBS 892.96</strain>
    </source>
</reference>
<feature type="compositionally biased region" description="Basic residues" evidence="1">
    <location>
        <begin position="35"/>
        <end position="48"/>
    </location>
</feature>
<feature type="compositionally biased region" description="Basic and acidic residues" evidence="1">
    <location>
        <begin position="88"/>
        <end position="101"/>
    </location>
</feature>
<evidence type="ECO:0000313" key="2">
    <source>
        <dbReference type="EMBL" id="KAK4178834.1"/>
    </source>
</evidence>
<feature type="region of interest" description="Disordered" evidence="1">
    <location>
        <begin position="234"/>
        <end position="356"/>
    </location>
</feature>
<feature type="compositionally biased region" description="Basic and acidic residues" evidence="1">
    <location>
        <begin position="49"/>
        <end position="81"/>
    </location>
</feature>
<feature type="region of interest" description="Disordered" evidence="1">
    <location>
        <begin position="29"/>
        <end position="208"/>
    </location>
</feature>
<name>A0AAN6WBB4_9PEZI</name>
<feature type="compositionally biased region" description="Basic and acidic residues" evidence="1">
    <location>
        <begin position="330"/>
        <end position="340"/>
    </location>
</feature>
<evidence type="ECO:0000256" key="1">
    <source>
        <dbReference type="SAM" id="MobiDB-lite"/>
    </source>
</evidence>
<reference evidence="2" key="2">
    <citation type="submission" date="2023-05" db="EMBL/GenBank/DDBJ databases">
        <authorList>
            <consortium name="Lawrence Berkeley National Laboratory"/>
            <person name="Steindorff A."/>
            <person name="Hensen N."/>
            <person name="Bonometti L."/>
            <person name="Westerberg I."/>
            <person name="Brannstrom I.O."/>
            <person name="Guillou S."/>
            <person name="Cros-Aarteil S."/>
            <person name="Calhoun S."/>
            <person name="Haridas S."/>
            <person name="Kuo A."/>
            <person name="Mondo S."/>
            <person name="Pangilinan J."/>
            <person name="Riley R."/>
            <person name="Labutti K."/>
            <person name="Andreopoulos B."/>
            <person name="Lipzen A."/>
            <person name="Chen C."/>
            <person name="Yanf M."/>
            <person name="Daum C."/>
            <person name="Ng V."/>
            <person name="Clum A."/>
            <person name="Ohm R."/>
            <person name="Martin F."/>
            <person name="Silar P."/>
            <person name="Natvig D."/>
            <person name="Lalanne C."/>
            <person name="Gautier V."/>
            <person name="Ament-Velasquez S.L."/>
            <person name="Kruys A."/>
            <person name="Hutchinson M.I."/>
            <person name="Powell A.J."/>
            <person name="Barry K."/>
            <person name="Miller A.N."/>
            <person name="Grigoriev I.V."/>
            <person name="Debuchy R."/>
            <person name="Gladieux P."/>
            <person name="Thoren M.H."/>
            <person name="Johannesson H."/>
        </authorList>
    </citation>
    <scope>NUCLEOTIDE SEQUENCE</scope>
    <source>
        <strain evidence="2">CBS 892.96</strain>
    </source>
</reference>
<dbReference type="EMBL" id="MU866129">
    <property type="protein sequence ID" value="KAK4178834.1"/>
    <property type="molecule type" value="Genomic_DNA"/>
</dbReference>
<accession>A0AAN6WBB4</accession>
<proteinExistence type="predicted"/>
<evidence type="ECO:0000313" key="3">
    <source>
        <dbReference type="Proteomes" id="UP001302321"/>
    </source>
</evidence>
<keyword evidence="3" id="KW-1185">Reference proteome</keyword>
<comment type="caution">
    <text evidence="2">The sequence shown here is derived from an EMBL/GenBank/DDBJ whole genome shotgun (WGS) entry which is preliminary data.</text>
</comment>
<feature type="compositionally biased region" description="Basic and acidic residues" evidence="1">
    <location>
        <begin position="234"/>
        <end position="247"/>
    </location>
</feature>
<feature type="compositionally biased region" description="Basic and acidic residues" evidence="1">
    <location>
        <begin position="195"/>
        <end position="208"/>
    </location>
</feature>
<sequence>MMDEVPRPVGLHVQRPNAARAAYCIEVVDGTATASRRKKHNQRAKGDRRRSDRPERSIDTRNTKERSHDHSRHTEAIEKPLDYAGKQHFPDDRADPSERVRAWVQRTQNRHPHRSLLTAPDSDERLRRTSPPTYRGTDIIRGKKRGRSVSRSLSVSLEHGFGGGKIEPRFKKRHRHKTHEDKYEYKGGTNRKQQPIKERSVEPEQEVDSRNVIDCPMTNRAILRAINTEERMTVLDNKSGRADETKVNRHHPQANYALDPQHSSSSSRFLENHHHSGNRSLILPSRSSRQYASAHPREAQYDLGQDGSYSSSSSITGTVAYEQRRKHQHSTREPKQHEQRFPSNGWPGTKSMNHQKEQIIHRRPSVEKHSKVSPPVQLVTPLAKDSSRRRDADHVPPASQYIVTLVLPRYKDVETQTDPSLLNGLLKDIADAVKTPDQPSDIATQVCHSHEIQKRIQLLPDSPYPKTKRPLTNGIKHEYSHQHHEPPSMNAQIYPSEQAGKRRYPEEPKTPYMEDIYDFIRRIEEEDIGELSDALAAEDDNIPAKTEEYNDLEELEHECANTIQDGERR</sequence>
<protein>
    <submittedName>
        <fullName evidence="2">Uncharacterized protein</fullName>
    </submittedName>
</protein>
<gene>
    <name evidence="2" type="ORF">QBC36DRAFT_376449</name>
</gene>
<dbReference type="AlphaFoldDB" id="A0AAN6WBB4"/>
<organism evidence="2 3">
    <name type="scientific">Triangularia setosa</name>
    <dbReference type="NCBI Taxonomy" id="2587417"/>
    <lineage>
        <taxon>Eukaryota</taxon>
        <taxon>Fungi</taxon>
        <taxon>Dikarya</taxon>
        <taxon>Ascomycota</taxon>
        <taxon>Pezizomycotina</taxon>
        <taxon>Sordariomycetes</taxon>
        <taxon>Sordariomycetidae</taxon>
        <taxon>Sordariales</taxon>
        <taxon>Podosporaceae</taxon>
        <taxon>Triangularia</taxon>
    </lineage>
</organism>